<evidence type="ECO:0000313" key="2">
    <source>
        <dbReference type="EMBL" id="MDV5392352.1"/>
    </source>
</evidence>
<dbReference type="InterPro" id="IPR046612">
    <property type="entry name" value="DUF6671"/>
</dbReference>
<dbReference type="Pfam" id="PF20376">
    <property type="entry name" value="DUF6671"/>
    <property type="match status" value="1"/>
</dbReference>
<reference evidence="2" key="1">
    <citation type="submission" date="2023-05" db="EMBL/GenBank/DDBJ databases">
        <title>Colonisation of extended spectrum b-lactamase- and carbapenemase-producing bacteria on hospital surfaces from low- and middle-income countries.</title>
        <authorList>
            <person name="Nieto-Rosado M."/>
            <person name="Sands K."/>
            <person name="Iregbu K."/>
            <person name="Zahra R."/>
            <person name="Mazarati J.B."/>
            <person name="Mehtar S."/>
            <person name="Barnards-Group B."/>
            <person name="Walsh T.R."/>
        </authorList>
    </citation>
    <scope>NUCLEOTIDE SEQUENCE</scope>
    <source>
        <strain evidence="2">PP-E493</strain>
    </source>
</reference>
<comment type="caution">
    <text evidence="2">The sequence shown here is derived from an EMBL/GenBank/DDBJ whole genome shotgun (WGS) entry which is preliminary data.</text>
</comment>
<organism evidence="2 3">
    <name type="scientific">Shewanella xiamenensis</name>
    <dbReference type="NCBI Taxonomy" id="332186"/>
    <lineage>
        <taxon>Bacteria</taxon>
        <taxon>Pseudomonadati</taxon>
        <taxon>Pseudomonadota</taxon>
        <taxon>Gammaproteobacteria</taxon>
        <taxon>Alteromonadales</taxon>
        <taxon>Shewanellaceae</taxon>
        <taxon>Shewanella</taxon>
    </lineage>
</organism>
<name>A0AAE4Q0U0_9GAMM</name>
<evidence type="ECO:0000313" key="3">
    <source>
        <dbReference type="Proteomes" id="UP001187859"/>
    </source>
</evidence>
<evidence type="ECO:0000259" key="1">
    <source>
        <dbReference type="Pfam" id="PF20376"/>
    </source>
</evidence>
<accession>A0AAE4Q0U0</accession>
<sequence length="281" mass="30643">MDHQSHYKMPKRIALLSKHGKAAQIVPILSPLGIEIVATDAFDTDMLGTFSGEVERTLSPLECAKKKARLACELTGLEAGLGSEGSFGGGPLPGIMNWDTELIVLYDARQNIDIVANVSGPVSLQSFQGDDVSALSAALSGAEEGQAWIVKVDGHTIKGVANLDMLLATLEAMNLGPENGRFACPIDVAPDLRAMHSPLRQQYIINAAQQLVERLQTHCPQCHQADFWLRDRIVGLPCRECGTPTDLAKASIRQCIHCQYQQIETKEESVADPYRCHWCNP</sequence>
<dbReference type="EMBL" id="JASGOQ010000001">
    <property type="protein sequence ID" value="MDV5392352.1"/>
    <property type="molecule type" value="Genomic_DNA"/>
</dbReference>
<gene>
    <name evidence="2" type="ORF">QM089_19335</name>
</gene>
<protein>
    <recommendedName>
        <fullName evidence="1">DUF6671 domain-containing protein</fullName>
    </recommendedName>
</protein>
<proteinExistence type="predicted"/>
<dbReference type="Proteomes" id="UP001187859">
    <property type="component" value="Unassembled WGS sequence"/>
</dbReference>
<dbReference type="RefSeq" id="WP_264889328.1">
    <property type="nucleotide sequence ID" value="NZ_AP026732.1"/>
</dbReference>
<feature type="domain" description="DUF6671" evidence="1">
    <location>
        <begin position="68"/>
        <end position="281"/>
    </location>
</feature>
<dbReference type="AlphaFoldDB" id="A0AAE4Q0U0"/>